<evidence type="ECO:0000256" key="8">
    <source>
        <dbReference type="ARBA" id="ARBA00022801"/>
    </source>
</evidence>
<dbReference type="Proteomes" id="UP001179280">
    <property type="component" value="Unassembled WGS sequence"/>
</dbReference>
<accession>A0ABS2T0T4</accession>
<keyword evidence="8 11" id="KW-0378">Hydrolase</keyword>
<dbReference type="InterPro" id="IPR034141">
    <property type="entry name" value="TOPRIM_RNase_M5-like"/>
</dbReference>
<keyword evidence="10 11" id="KW-0694">RNA-binding</keyword>
<evidence type="ECO:0000259" key="13">
    <source>
        <dbReference type="PROSITE" id="PS50880"/>
    </source>
</evidence>
<feature type="domain" description="Toprim" evidence="13">
    <location>
        <begin position="16"/>
        <end position="106"/>
    </location>
</feature>
<dbReference type="InterPro" id="IPR004466">
    <property type="entry name" value="RNase_M5"/>
</dbReference>
<dbReference type="Gene3D" id="3.40.1360.10">
    <property type="match status" value="1"/>
</dbReference>
<evidence type="ECO:0000256" key="7">
    <source>
        <dbReference type="ARBA" id="ARBA00022759"/>
    </source>
</evidence>
<comment type="function">
    <text evidence="11">Required for correct processing of both the 5' and 3' ends of 5S rRNA precursor. Cleaves both sides of a double-stranded region yielding mature 5S rRNA in one step.</text>
</comment>
<keyword evidence="5" id="KW-0479">Metal-binding</keyword>
<dbReference type="SUPFAM" id="SSF110455">
    <property type="entry name" value="Toprim domain"/>
    <property type="match status" value="1"/>
</dbReference>
<evidence type="ECO:0000256" key="9">
    <source>
        <dbReference type="ARBA" id="ARBA00022842"/>
    </source>
</evidence>
<gene>
    <name evidence="11" type="primary">rnmV</name>
    <name evidence="14" type="ORF">JOC54_004365</name>
</gene>
<evidence type="ECO:0000256" key="6">
    <source>
        <dbReference type="ARBA" id="ARBA00022730"/>
    </source>
</evidence>
<evidence type="ECO:0000256" key="10">
    <source>
        <dbReference type="ARBA" id="ARBA00022884"/>
    </source>
</evidence>
<evidence type="ECO:0000256" key="3">
    <source>
        <dbReference type="ARBA" id="ARBA00022552"/>
    </source>
</evidence>
<reference evidence="14" key="1">
    <citation type="submission" date="2021-01" db="EMBL/GenBank/DDBJ databases">
        <title>Genomic Encyclopedia of Type Strains, Phase IV (KMG-IV): sequencing the most valuable type-strain genomes for metagenomic binning, comparative biology and taxonomic classification.</title>
        <authorList>
            <person name="Goeker M."/>
        </authorList>
    </citation>
    <scope>NUCLEOTIDE SEQUENCE</scope>
    <source>
        <strain evidence="14">DSM 21943</strain>
    </source>
</reference>
<dbReference type="PANTHER" id="PTHR39156">
    <property type="entry name" value="RIBONUCLEASE M5"/>
    <property type="match status" value="1"/>
</dbReference>
<dbReference type="Pfam" id="PF13331">
    <property type="entry name" value="DUF4093"/>
    <property type="match status" value="1"/>
</dbReference>
<comment type="caution">
    <text evidence="14">The sequence shown here is derived from an EMBL/GenBank/DDBJ whole genome shotgun (WGS) entry which is preliminary data.</text>
</comment>
<dbReference type="Pfam" id="PF01751">
    <property type="entry name" value="Toprim"/>
    <property type="match status" value="1"/>
</dbReference>
<evidence type="ECO:0000256" key="1">
    <source>
        <dbReference type="ARBA" id="ARBA00022490"/>
    </source>
</evidence>
<organism evidence="14 15">
    <name type="scientific">Shouchella xiaoxiensis</name>
    <dbReference type="NCBI Taxonomy" id="766895"/>
    <lineage>
        <taxon>Bacteria</taxon>
        <taxon>Bacillati</taxon>
        <taxon>Bacillota</taxon>
        <taxon>Bacilli</taxon>
        <taxon>Bacillales</taxon>
        <taxon>Bacillaceae</taxon>
        <taxon>Shouchella</taxon>
    </lineage>
</organism>
<sequence length="193" mass="21436">MNKHIGARNEVGMKIDEVIVVEGRSDTVAIKRAVEADTIETNGSAVGEVVLKQIELAYKRRGVIIFTDPDYPGNRIRRIVSERVPGCKHAFIPKAEAVRANRSLGVEHASDEAIRSALLAVRTETIESFEHQITMEDLMKANLVSGAGARKKREILGERLAIGYANGKQLLKRLQTFRITADEFNEALKELDN</sequence>
<dbReference type="PANTHER" id="PTHR39156:SF1">
    <property type="entry name" value="RIBONUCLEASE M5"/>
    <property type="match status" value="1"/>
</dbReference>
<evidence type="ECO:0000256" key="12">
    <source>
        <dbReference type="NCBIfam" id="TIGR00334"/>
    </source>
</evidence>
<evidence type="ECO:0000313" key="14">
    <source>
        <dbReference type="EMBL" id="MBM7841066.1"/>
    </source>
</evidence>
<dbReference type="PROSITE" id="PS50880">
    <property type="entry name" value="TOPRIM"/>
    <property type="match status" value="1"/>
</dbReference>
<evidence type="ECO:0000313" key="15">
    <source>
        <dbReference type="Proteomes" id="UP001179280"/>
    </source>
</evidence>
<keyword evidence="6 11" id="KW-0699">rRNA-binding</keyword>
<keyword evidence="9" id="KW-0460">Magnesium</keyword>
<comment type="subcellular location">
    <subcellularLocation>
        <location evidence="11">Cytoplasm</location>
    </subcellularLocation>
</comment>
<dbReference type="EMBL" id="JAFBCV010000021">
    <property type="protein sequence ID" value="MBM7841066.1"/>
    <property type="molecule type" value="Genomic_DNA"/>
</dbReference>
<keyword evidence="7 11" id="KW-0255">Endonuclease</keyword>
<keyword evidence="3 11" id="KW-0698">rRNA processing</keyword>
<comment type="similarity">
    <text evidence="11">Belongs to the ribonuclease M5 family.</text>
</comment>
<evidence type="ECO:0000256" key="11">
    <source>
        <dbReference type="HAMAP-Rule" id="MF_01469"/>
    </source>
</evidence>
<dbReference type="InterPro" id="IPR025156">
    <property type="entry name" value="RNase_M5_C"/>
</dbReference>
<name>A0ABS2T0T4_9BACI</name>
<dbReference type="HAMAP" id="MF_01469">
    <property type="entry name" value="RNase_M5"/>
    <property type="match status" value="1"/>
</dbReference>
<dbReference type="GO" id="GO:0043822">
    <property type="term" value="F:ribonuclease M5 activity"/>
    <property type="evidence" value="ECO:0007669"/>
    <property type="project" value="UniProtKB-EC"/>
</dbReference>
<evidence type="ECO:0000256" key="5">
    <source>
        <dbReference type="ARBA" id="ARBA00022723"/>
    </source>
</evidence>
<protein>
    <recommendedName>
        <fullName evidence="11 12">Ribonuclease M5</fullName>
        <ecNumber evidence="11 12">3.1.26.8</ecNumber>
    </recommendedName>
    <alternativeName>
        <fullName evidence="11">RNase M5</fullName>
    </alternativeName>
    <alternativeName>
        <fullName evidence="11">Ribosomal RNA terminal maturase M5</fullName>
    </alternativeName>
</protein>
<evidence type="ECO:0000256" key="4">
    <source>
        <dbReference type="ARBA" id="ARBA00022722"/>
    </source>
</evidence>
<proteinExistence type="inferred from homology"/>
<dbReference type="InterPro" id="IPR006171">
    <property type="entry name" value="TOPRIM_dom"/>
</dbReference>
<keyword evidence="4 11" id="KW-0540">Nuclease</keyword>
<keyword evidence="1 11" id="KW-0963">Cytoplasm</keyword>
<keyword evidence="15" id="KW-1185">Reference proteome</keyword>
<dbReference type="CDD" id="cd01027">
    <property type="entry name" value="TOPRIM_RNase_M5_like"/>
    <property type="match status" value="1"/>
</dbReference>
<dbReference type="NCBIfam" id="TIGR00334">
    <property type="entry name" value="5S_RNA_mat_M5"/>
    <property type="match status" value="1"/>
</dbReference>
<comment type="catalytic activity">
    <reaction evidence="11">
        <text>Endonucleolytic cleavage of RNA, removing 21 and 42 nucleotides, respectively, from the 5'- and 3'-termini of a 5S-rRNA precursor.</text>
        <dbReference type="EC" id="3.1.26.8"/>
    </reaction>
</comment>
<dbReference type="SMART" id="SM00493">
    <property type="entry name" value="TOPRIM"/>
    <property type="match status" value="1"/>
</dbReference>
<keyword evidence="2 11" id="KW-0690">Ribosome biogenesis</keyword>
<dbReference type="EC" id="3.1.26.8" evidence="11 12"/>
<evidence type="ECO:0000256" key="2">
    <source>
        <dbReference type="ARBA" id="ARBA00022517"/>
    </source>
</evidence>